<evidence type="ECO:0000259" key="5">
    <source>
        <dbReference type="PROSITE" id="PS01124"/>
    </source>
</evidence>
<dbReference type="PROSITE" id="PS01124">
    <property type="entry name" value="HTH_ARAC_FAMILY_2"/>
    <property type="match status" value="1"/>
</dbReference>
<dbReference type="GO" id="GO:0003700">
    <property type="term" value="F:DNA-binding transcription factor activity"/>
    <property type="evidence" value="ECO:0007669"/>
    <property type="project" value="InterPro"/>
</dbReference>
<proteinExistence type="predicted"/>
<keyword evidence="3" id="KW-0010">Activator</keyword>
<evidence type="ECO:0000256" key="1">
    <source>
        <dbReference type="ARBA" id="ARBA00023015"/>
    </source>
</evidence>
<protein>
    <submittedName>
        <fullName evidence="6">AraC-type DNA-binding protein</fullName>
    </submittedName>
</protein>
<dbReference type="SUPFAM" id="SSF51215">
    <property type="entry name" value="Regulatory protein AraC"/>
    <property type="match status" value="1"/>
</dbReference>
<dbReference type="EMBL" id="FMHY01000002">
    <property type="protein sequence ID" value="SCL53443.1"/>
    <property type="molecule type" value="Genomic_DNA"/>
</dbReference>
<dbReference type="Pfam" id="PF12833">
    <property type="entry name" value="HTH_18"/>
    <property type="match status" value="1"/>
</dbReference>
<dbReference type="STRING" id="227316.GA0070604_2777"/>
<dbReference type="PANTHER" id="PTHR46796">
    <property type="entry name" value="HTH-TYPE TRANSCRIPTIONAL ACTIVATOR RHAS-RELATED"/>
    <property type="match status" value="1"/>
</dbReference>
<dbReference type="InterPro" id="IPR018060">
    <property type="entry name" value="HTH_AraC"/>
</dbReference>
<dbReference type="SMART" id="SM00342">
    <property type="entry name" value="HTH_ARAC"/>
    <property type="match status" value="1"/>
</dbReference>
<dbReference type="SUPFAM" id="SSF46689">
    <property type="entry name" value="Homeodomain-like"/>
    <property type="match status" value="2"/>
</dbReference>
<dbReference type="PANTHER" id="PTHR46796:SF2">
    <property type="entry name" value="TRANSCRIPTIONAL REGULATORY PROTEIN"/>
    <property type="match status" value="1"/>
</dbReference>
<organism evidence="6 7">
    <name type="scientific">Micromonospora eburnea</name>
    <dbReference type="NCBI Taxonomy" id="227316"/>
    <lineage>
        <taxon>Bacteria</taxon>
        <taxon>Bacillati</taxon>
        <taxon>Actinomycetota</taxon>
        <taxon>Actinomycetes</taxon>
        <taxon>Micromonosporales</taxon>
        <taxon>Micromonosporaceae</taxon>
        <taxon>Micromonospora</taxon>
    </lineage>
</organism>
<evidence type="ECO:0000256" key="4">
    <source>
        <dbReference type="ARBA" id="ARBA00023163"/>
    </source>
</evidence>
<keyword evidence="1" id="KW-0805">Transcription regulation</keyword>
<dbReference type="InterPro" id="IPR018062">
    <property type="entry name" value="HTH_AraC-typ_CS"/>
</dbReference>
<evidence type="ECO:0000256" key="2">
    <source>
        <dbReference type="ARBA" id="ARBA00023125"/>
    </source>
</evidence>
<dbReference type="Gene3D" id="1.10.10.60">
    <property type="entry name" value="Homeodomain-like"/>
    <property type="match status" value="1"/>
</dbReference>
<dbReference type="RefSeq" id="WP_244161883.1">
    <property type="nucleotide sequence ID" value="NZ_FMHY01000002.1"/>
</dbReference>
<accession>A0A1C6UHX5</accession>
<keyword evidence="4" id="KW-0804">Transcription</keyword>
<dbReference type="GO" id="GO:0043565">
    <property type="term" value="F:sequence-specific DNA binding"/>
    <property type="evidence" value="ECO:0007669"/>
    <property type="project" value="InterPro"/>
</dbReference>
<dbReference type="InterPro" id="IPR009057">
    <property type="entry name" value="Homeodomain-like_sf"/>
</dbReference>
<evidence type="ECO:0000313" key="7">
    <source>
        <dbReference type="Proteomes" id="UP000199696"/>
    </source>
</evidence>
<dbReference type="InterPro" id="IPR050204">
    <property type="entry name" value="AraC_XylS_family_regulators"/>
</dbReference>
<gene>
    <name evidence="6" type="ORF">GA0070604_2777</name>
</gene>
<dbReference type="PROSITE" id="PS00041">
    <property type="entry name" value="HTH_ARAC_FAMILY_1"/>
    <property type="match status" value="1"/>
</dbReference>
<evidence type="ECO:0000313" key="6">
    <source>
        <dbReference type="EMBL" id="SCL53443.1"/>
    </source>
</evidence>
<dbReference type="Proteomes" id="UP000199696">
    <property type="component" value="Unassembled WGS sequence"/>
</dbReference>
<dbReference type="InterPro" id="IPR003313">
    <property type="entry name" value="AraC-bd"/>
</dbReference>
<dbReference type="Pfam" id="PF02311">
    <property type="entry name" value="AraC_binding"/>
    <property type="match status" value="1"/>
</dbReference>
<dbReference type="AlphaFoldDB" id="A0A1C6UHX5"/>
<keyword evidence="7" id="KW-1185">Reference proteome</keyword>
<dbReference type="InterPro" id="IPR037923">
    <property type="entry name" value="HTH-like"/>
</dbReference>
<feature type="domain" description="HTH araC/xylS-type" evidence="5">
    <location>
        <begin position="170"/>
        <end position="267"/>
    </location>
</feature>
<keyword evidence="2 6" id="KW-0238">DNA-binding</keyword>
<evidence type="ECO:0000256" key="3">
    <source>
        <dbReference type="ARBA" id="ARBA00023159"/>
    </source>
</evidence>
<name>A0A1C6UHX5_9ACTN</name>
<sequence length="272" mass="30138">MATRRACPAGAKISAWRPRLDGVVEVLHAHFTDHAYPMHAHGAWALLIVDEGGIRYDLDRHERGAFGDLVTLLPPHVPHNGVSTSARGFRKRVLYLAPDQLPDALVGASVDNSAFVDPPLRRAISRLHGTIWQPGEDLEAESHLAEITERLGARLGRPALPARLDRTPAHRLRDLLEDNVAAGVSLRDAARILHFHPAYLVRSFSREFGMSPHQYLISRRVDLARRLILAGEPLGSVAAASGFYDQPHLIRHFKRILGVSPKSFALDRSGRH</sequence>
<reference evidence="7" key="1">
    <citation type="submission" date="2016-06" db="EMBL/GenBank/DDBJ databases">
        <authorList>
            <person name="Varghese N."/>
            <person name="Submissions Spin"/>
        </authorList>
    </citation>
    <scope>NUCLEOTIDE SEQUENCE [LARGE SCALE GENOMIC DNA]</scope>
    <source>
        <strain evidence="7">DSM 44814</strain>
    </source>
</reference>